<sequence length="87" mass="9613">MNIVPARIQEQINRVDRSRAMVLGIVAGLTVLWSVYRLVWLVYSATVLAGVGWSPIALVFPFVLWTAIGVTAAIAALAFLNRYKQPE</sequence>
<dbReference type="Proteomes" id="UP000199707">
    <property type="component" value="Unassembled WGS sequence"/>
</dbReference>
<dbReference type="RefSeq" id="WP_090355107.1">
    <property type="nucleotide sequence ID" value="NZ_CP059894.1"/>
</dbReference>
<reference evidence="2 5" key="3">
    <citation type="submission" date="2020-07" db="EMBL/GenBank/DDBJ databases">
        <title>Draft genome sequence of four isobutane-metabolizing strains capable of cometabolically degrading diverse ether contaminants.</title>
        <authorList>
            <person name="Chen W."/>
            <person name="Faulkner N."/>
            <person name="Smith C."/>
            <person name="Hyman M."/>
        </authorList>
    </citation>
    <scope>NUCLEOTIDE SEQUENCE [LARGE SCALE GENOMIC DNA]</scope>
    <source>
        <strain evidence="2 5">2A</strain>
    </source>
</reference>
<name>A0A1G4VRR1_9MYCO</name>
<keyword evidence="1" id="KW-0472">Membrane</keyword>
<feature type="transmembrane region" description="Helical" evidence="1">
    <location>
        <begin position="55"/>
        <end position="80"/>
    </location>
</feature>
<accession>A0A1G4VRR1</accession>
<evidence type="ECO:0000313" key="4">
    <source>
        <dbReference type="Proteomes" id="UP000199707"/>
    </source>
</evidence>
<dbReference type="Proteomes" id="UP000515498">
    <property type="component" value="Chromosome"/>
</dbReference>
<dbReference type="KEGG" id="mflu:HZU40_14510"/>
<dbReference type="EMBL" id="FMUB01000003">
    <property type="protein sequence ID" value="SCX10891.1"/>
    <property type="molecule type" value="Genomic_DNA"/>
</dbReference>
<evidence type="ECO:0000313" key="2">
    <source>
        <dbReference type="EMBL" id="QNJ95327.1"/>
    </source>
</evidence>
<evidence type="ECO:0000313" key="3">
    <source>
        <dbReference type="EMBL" id="SCX10891.1"/>
    </source>
</evidence>
<evidence type="ECO:0000256" key="1">
    <source>
        <dbReference type="SAM" id="Phobius"/>
    </source>
</evidence>
<gene>
    <name evidence="2" type="ORF">HZU40_14510</name>
    <name evidence="3" type="ORF">SAMN02799620_01472</name>
</gene>
<dbReference type="AlphaFoldDB" id="A0A1G4VRR1"/>
<reference evidence="4" key="1">
    <citation type="submission" date="2016-10" db="EMBL/GenBank/DDBJ databases">
        <authorList>
            <person name="Varghese N."/>
            <person name="Submissions S."/>
        </authorList>
    </citation>
    <scope>NUCLEOTIDE SEQUENCE [LARGE SCALE GENOMIC DNA]</scope>
    <source>
        <strain evidence="4">UNC267MFSha1.1M11</strain>
    </source>
</reference>
<feature type="transmembrane region" description="Helical" evidence="1">
    <location>
        <begin position="21"/>
        <end position="43"/>
    </location>
</feature>
<protein>
    <submittedName>
        <fullName evidence="3">Uncharacterized protein</fullName>
    </submittedName>
</protein>
<evidence type="ECO:0000313" key="5">
    <source>
        <dbReference type="Proteomes" id="UP000515498"/>
    </source>
</evidence>
<proteinExistence type="predicted"/>
<keyword evidence="1" id="KW-1133">Transmembrane helix</keyword>
<organism evidence="3 4">
    <name type="scientific">Mycolicibacterium fluoranthenivorans</name>
    <dbReference type="NCBI Taxonomy" id="258505"/>
    <lineage>
        <taxon>Bacteria</taxon>
        <taxon>Bacillati</taxon>
        <taxon>Actinomycetota</taxon>
        <taxon>Actinomycetes</taxon>
        <taxon>Mycobacteriales</taxon>
        <taxon>Mycobacteriaceae</taxon>
        <taxon>Mycolicibacterium</taxon>
    </lineage>
</organism>
<dbReference type="EMBL" id="CP059894">
    <property type="protein sequence ID" value="QNJ95327.1"/>
    <property type="molecule type" value="Genomic_DNA"/>
</dbReference>
<keyword evidence="1" id="KW-0812">Transmembrane</keyword>
<reference evidence="3" key="2">
    <citation type="submission" date="2016-10" db="EMBL/GenBank/DDBJ databases">
        <authorList>
            <person name="de Groot N.N."/>
        </authorList>
    </citation>
    <scope>NUCLEOTIDE SEQUENCE [LARGE SCALE GENOMIC DNA]</scope>
    <source>
        <strain evidence="3">UNC267MFSha1.1M11</strain>
    </source>
</reference>